<comment type="caution">
    <text evidence="2">The sequence shown here is derived from an EMBL/GenBank/DDBJ whole genome shotgun (WGS) entry which is preliminary data.</text>
</comment>
<feature type="signal peptide" evidence="1">
    <location>
        <begin position="1"/>
        <end position="28"/>
    </location>
</feature>
<accession>A0ABX1L7L6</accession>
<evidence type="ECO:0000256" key="1">
    <source>
        <dbReference type="SAM" id="SignalP"/>
    </source>
</evidence>
<dbReference type="RefSeq" id="WP_168850424.1">
    <property type="nucleotide sequence ID" value="NZ_JAAVSD010000041.1"/>
</dbReference>
<organism evidence="2 3">
    <name type="scientific">Levilactobacillus tujiorum</name>
    <dbReference type="NCBI Taxonomy" id="2912243"/>
    <lineage>
        <taxon>Bacteria</taxon>
        <taxon>Bacillati</taxon>
        <taxon>Bacillota</taxon>
        <taxon>Bacilli</taxon>
        <taxon>Lactobacillales</taxon>
        <taxon>Lactobacillaceae</taxon>
        <taxon>Levilactobacillus</taxon>
    </lineage>
</organism>
<feature type="chain" id="PRO_5045578884" evidence="1">
    <location>
        <begin position="29"/>
        <end position="190"/>
    </location>
</feature>
<gene>
    <name evidence="2" type="ORF">HEQ44_10705</name>
</gene>
<sequence length="190" mass="21382">MMKSVLRKSLLVLTVVGALNVPSVLASAATGDTENVQSYSQAAEEFGISENEFRNQTQKAAEKSAMRPASRANASRVHFEFRTFNPYDSTYRIPKQTKSAYFLKSNTVHRPWYSAEAYGHSYLAGGTGDVSVSGPRRGTEKVYKIYGNHNYKLTNYLVERYGYGNNAYILAWSRGDGNAWGYWHPDVKPW</sequence>
<reference evidence="2 3" key="1">
    <citation type="submission" date="2020-03" db="EMBL/GenBank/DDBJ databases">
        <authorList>
            <person name="Zhang Z."/>
            <person name="Guo Z."/>
            <person name="Hou Q."/>
            <person name="Shen X."/>
        </authorList>
    </citation>
    <scope>NUCLEOTIDE SEQUENCE [LARGE SCALE GENOMIC DNA]</scope>
    <source>
        <strain evidence="2 3">HBUAS51329</strain>
    </source>
</reference>
<proteinExistence type="predicted"/>
<name>A0ABX1L7L6_9LACO</name>
<dbReference type="EMBL" id="JAAVSD010000041">
    <property type="protein sequence ID" value="NLR30648.1"/>
    <property type="molecule type" value="Genomic_DNA"/>
</dbReference>
<keyword evidence="3" id="KW-1185">Reference proteome</keyword>
<evidence type="ECO:0000313" key="2">
    <source>
        <dbReference type="EMBL" id="NLR30648.1"/>
    </source>
</evidence>
<dbReference type="Proteomes" id="UP000707477">
    <property type="component" value="Unassembled WGS sequence"/>
</dbReference>
<evidence type="ECO:0000313" key="3">
    <source>
        <dbReference type="Proteomes" id="UP000707477"/>
    </source>
</evidence>
<keyword evidence="1" id="KW-0732">Signal</keyword>
<protein>
    <submittedName>
        <fullName evidence="2">Uncharacterized protein</fullName>
    </submittedName>
</protein>